<sequence>RWWVKAQCLGRDVETLSKHDCWGCPVQRECMWVAIKEDDRLADHALFIRGGLAASKREELWWWSGRDAMKTYIACLLEADRSEFAAQRRSKGKTRK</sequence>
<gene>
    <name evidence="1" type="ORF">METZ01_LOCUS191441</name>
</gene>
<organism evidence="1">
    <name type="scientific">marine metagenome</name>
    <dbReference type="NCBI Taxonomy" id="408172"/>
    <lineage>
        <taxon>unclassified sequences</taxon>
        <taxon>metagenomes</taxon>
        <taxon>ecological metagenomes</taxon>
    </lineage>
</organism>
<dbReference type="AlphaFoldDB" id="A0A382DLT9"/>
<evidence type="ECO:0008006" key="2">
    <source>
        <dbReference type="Google" id="ProtNLM"/>
    </source>
</evidence>
<name>A0A382DLT9_9ZZZZ</name>
<evidence type="ECO:0000313" key="1">
    <source>
        <dbReference type="EMBL" id="SVB38587.1"/>
    </source>
</evidence>
<dbReference type="EMBL" id="UINC01039710">
    <property type="protein sequence ID" value="SVB38587.1"/>
    <property type="molecule type" value="Genomic_DNA"/>
</dbReference>
<proteinExistence type="predicted"/>
<protein>
    <recommendedName>
        <fullName evidence="2">4Fe-4S Wbl-type domain-containing protein</fullName>
    </recommendedName>
</protein>
<reference evidence="1" key="1">
    <citation type="submission" date="2018-05" db="EMBL/GenBank/DDBJ databases">
        <authorList>
            <person name="Lanie J.A."/>
            <person name="Ng W.-L."/>
            <person name="Kazmierczak K.M."/>
            <person name="Andrzejewski T.M."/>
            <person name="Davidsen T.M."/>
            <person name="Wayne K.J."/>
            <person name="Tettelin H."/>
            <person name="Glass J.I."/>
            <person name="Rusch D."/>
            <person name="Podicherti R."/>
            <person name="Tsui H.-C.T."/>
            <person name="Winkler M.E."/>
        </authorList>
    </citation>
    <scope>NUCLEOTIDE SEQUENCE</scope>
</reference>
<accession>A0A382DLT9</accession>
<feature type="non-terminal residue" evidence="1">
    <location>
        <position position="1"/>
    </location>
</feature>